<reference evidence="1" key="2">
    <citation type="submission" date="2025-09" db="UniProtKB">
        <authorList>
            <consortium name="Ensembl"/>
        </authorList>
    </citation>
    <scope>IDENTIFICATION</scope>
</reference>
<dbReference type="AlphaFoldDB" id="A0A3Q2D5S5"/>
<organism evidence="1 2">
    <name type="scientific">Cyprinodon variegatus</name>
    <name type="common">Sheepshead minnow</name>
    <dbReference type="NCBI Taxonomy" id="28743"/>
    <lineage>
        <taxon>Eukaryota</taxon>
        <taxon>Metazoa</taxon>
        <taxon>Chordata</taxon>
        <taxon>Craniata</taxon>
        <taxon>Vertebrata</taxon>
        <taxon>Euteleostomi</taxon>
        <taxon>Actinopterygii</taxon>
        <taxon>Neopterygii</taxon>
        <taxon>Teleostei</taxon>
        <taxon>Neoteleostei</taxon>
        <taxon>Acanthomorphata</taxon>
        <taxon>Ovalentaria</taxon>
        <taxon>Atherinomorphae</taxon>
        <taxon>Cyprinodontiformes</taxon>
        <taxon>Cyprinodontidae</taxon>
        <taxon>Cyprinodon</taxon>
    </lineage>
</organism>
<protein>
    <submittedName>
        <fullName evidence="1">Interferon-induced protein 44-like</fullName>
    </submittedName>
</protein>
<accession>A0A3Q2D5S5</accession>
<dbReference type="InterPro" id="IPR027417">
    <property type="entry name" value="P-loop_NTPase"/>
</dbReference>
<dbReference type="Gene3D" id="3.40.50.300">
    <property type="entry name" value="P-loop containing nucleotide triphosphate hydrolases"/>
    <property type="match status" value="1"/>
</dbReference>
<proteinExistence type="predicted"/>
<dbReference type="Proteomes" id="UP000265020">
    <property type="component" value="Unassembled WGS sequence"/>
</dbReference>
<dbReference type="PANTHER" id="PTHR14241:SF1">
    <property type="entry name" value="INTERFERON-INDUCED PROTEIN 44-RELATED"/>
    <property type="match status" value="1"/>
</dbReference>
<evidence type="ECO:0000313" key="2">
    <source>
        <dbReference type="Proteomes" id="UP000265020"/>
    </source>
</evidence>
<dbReference type="SUPFAM" id="SSF52540">
    <property type="entry name" value="P-loop containing nucleoside triphosphate hydrolases"/>
    <property type="match status" value="1"/>
</dbReference>
<evidence type="ECO:0000313" key="1">
    <source>
        <dbReference type="Ensembl" id="ENSCVAP00000013777.1"/>
    </source>
</evidence>
<dbReference type="OMA" id="WSKENDL"/>
<sequence>MTNLVLKFRFSSVICIIFLLQFKSYRMKKETVGTMYPFVLNDMMGLGSFSRRQRRVHVKDVEMALRGHMKDGYTFNCEKSLSKTDRFYNETPTVNDQVHVLVSVIDANTVKLLGNSSLETFQDIRDDATDLGIPHVILLTKIDELCPEIQKDVKNVCTSRLLQKTIEETSKALGIPENCIFPVKNYRTERSLDNDIDALLLNTLRRIIEIGEEFLTNDRM</sequence>
<reference evidence="1" key="1">
    <citation type="submission" date="2025-08" db="UniProtKB">
        <authorList>
            <consortium name="Ensembl"/>
        </authorList>
    </citation>
    <scope>IDENTIFICATION</scope>
</reference>
<dbReference type="GO" id="GO:0006955">
    <property type="term" value="P:immune response"/>
    <property type="evidence" value="ECO:0007669"/>
    <property type="project" value="TreeGrafter"/>
</dbReference>
<dbReference type="GeneTree" id="ENSGT00940000160560"/>
<keyword evidence="2" id="KW-1185">Reference proteome</keyword>
<dbReference type="PANTHER" id="PTHR14241">
    <property type="entry name" value="INTERFERON-INDUCED PROTEIN 44"/>
    <property type="match status" value="1"/>
</dbReference>
<dbReference type="STRING" id="28743.ENSCVAP00000013777"/>
<dbReference type="Ensembl" id="ENSCVAT00000021417.1">
    <property type="protein sequence ID" value="ENSCVAP00000013777.1"/>
    <property type="gene ID" value="ENSCVAG00000016324.1"/>
</dbReference>
<name>A0A3Q2D5S5_CYPVA</name>